<dbReference type="EMBL" id="LCYI01000019">
    <property type="protein sequence ID" value="KLA30366.1"/>
    <property type="molecule type" value="Genomic_DNA"/>
</dbReference>
<protein>
    <recommendedName>
        <fullName evidence="3">Coproporphyrinogen III oxidase</fullName>
    </recommendedName>
</protein>
<name>A0A0G8F1G7_BACCE</name>
<evidence type="ECO:0000313" key="1">
    <source>
        <dbReference type="EMBL" id="KLA30366.1"/>
    </source>
</evidence>
<evidence type="ECO:0000313" key="2">
    <source>
        <dbReference type="Proteomes" id="UP000035214"/>
    </source>
</evidence>
<sequence length="160" mass="18704">MALQHEFVFVSNEEKGLDFIGIDWIELCFLYKEEATIDECVVLSDELIVYLLDFTHWIPTYYPAKRAEGFGIHYYGITKIEQQGAVIAEQLFCSLVNMFSLAPETIELTGQFQWENDNNTDGEYERYVFNRDKLCQDLNSFIRLLCRVKNGEGYILHYGI</sequence>
<evidence type="ECO:0008006" key="3">
    <source>
        <dbReference type="Google" id="ProtNLM"/>
    </source>
</evidence>
<dbReference type="Proteomes" id="UP000035214">
    <property type="component" value="Unassembled WGS sequence"/>
</dbReference>
<dbReference type="RefSeq" id="WP_046954527.1">
    <property type="nucleotide sequence ID" value="NZ_LCYI01000019.1"/>
</dbReference>
<dbReference type="PATRIC" id="fig|1396.428.peg.2880"/>
<dbReference type="AlphaFoldDB" id="A0A0G8F1G7"/>
<gene>
    <name evidence="1" type="ORF">B4077_3586</name>
</gene>
<organism evidence="1 2">
    <name type="scientific">Bacillus cereus</name>
    <dbReference type="NCBI Taxonomy" id="1396"/>
    <lineage>
        <taxon>Bacteria</taxon>
        <taxon>Bacillati</taxon>
        <taxon>Bacillota</taxon>
        <taxon>Bacilli</taxon>
        <taxon>Bacillales</taxon>
        <taxon>Bacillaceae</taxon>
        <taxon>Bacillus</taxon>
        <taxon>Bacillus cereus group</taxon>
    </lineage>
</organism>
<comment type="caution">
    <text evidence="1">The sequence shown here is derived from an EMBL/GenBank/DDBJ whole genome shotgun (WGS) entry which is preliminary data.</text>
</comment>
<proteinExistence type="predicted"/>
<reference evidence="1 2" key="1">
    <citation type="submission" date="2015-04" db="EMBL/GenBank/DDBJ databases">
        <title>Draft Genome Sequences of Eight Spore-Forming Food Isolates of Bacillus cereus Genome sequencing.</title>
        <authorList>
            <person name="Krawcyk A.O."/>
            <person name="de Jong A."/>
            <person name="Eijlander R.T."/>
            <person name="Berendsen E.M."/>
            <person name="Holsappel S."/>
            <person name="Wells-Bennik M."/>
            <person name="Kuipers O.P."/>
        </authorList>
    </citation>
    <scope>NUCLEOTIDE SEQUENCE [LARGE SCALE GENOMIC DNA]</scope>
    <source>
        <strain evidence="1 2">B4077</strain>
    </source>
</reference>
<accession>A0A0G8F1G7</accession>